<comment type="caution">
    <text evidence="4">The sequence shown here is derived from an EMBL/GenBank/DDBJ whole genome shotgun (WGS) entry which is preliminary data.</text>
</comment>
<dbReference type="NCBIfam" id="NF004781">
    <property type="entry name" value="PRK06127.1"/>
    <property type="match status" value="1"/>
</dbReference>
<evidence type="ECO:0000256" key="2">
    <source>
        <dbReference type="ARBA" id="ARBA00023239"/>
    </source>
</evidence>
<evidence type="ECO:0000256" key="1">
    <source>
        <dbReference type="ARBA" id="ARBA00005254"/>
    </source>
</evidence>
<accession>I8TAN8</accession>
<dbReference type="OrthoDB" id="9807606at2"/>
<dbReference type="Gene3D" id="3.90.226.10">
    <property type="entry name" value="2-enoyl-CoA Hydratase, Chain A, domain 1"/>
    <property type="match status" value="1"/>
</dbReference>
<dbReference type="InterPro" id="IPR014748">
    <property type="entry name" value="Enoyl-CoA_hydra_C"/>
</dbReference>
<evidence type="ECO:0000313" key="4">
    <source>
        <dbReference type="EMBL" id="EIT70805.1"/>
    </source>
</evidence>
<dbReference type="STRING" id="1172194.WQQ_09420"/>
<dbReference type="Proteomes" id="UP000003704">
    <property type="component" value="Unassembled WGS sequence"/>
</dbReference>
<dbReference type="InterPro" id="IPR001753">
    <property type="entry name" value="Enoyl-CoA_hydra/iso"/>
</dbReference>
<dbReference type="PROSITE" id="PS00166">
    <property type="entry name" value="ENOYL_COA_HYDRATASE"/>
    <property type="match status" value="1"/>
</dbReference>
<sequence length="262" mass="28827">MTDKLIIKKEGPIGYMIFNNPEKLNAISLDMWEGMSTGMKQLEADDEVKVIVIKGSGEKAFIAGADVSKYEEERMGDNAQEHYAQTGWEGMMAVYNSSKTTIAAINGYCYGGGISVAVCCDIRYGSSTTQVAQPALRYGIGYRYKSLRLVVDVVGAAPTKELLLGGAVWNADECYDRGFVSKVVPAGEEFDSFIKKTAERIAIGAPLTAKQVKFAINQIVLDPDKRDLDTAEKMFLDCYASDDYKEGVRAFAEKRKPVFKGR</sequence>
<keyword evidence="5" id="KW-1185">Reference proteome</keyword>
<dbReference type="RefSeq" id="WP_007183898.1">
    <property type="nucleotide sequence ID" value="NZ_AKGD01000001.1"/>
</dbReference>
<evidence type="ECO:0000256" key="3">
    <source>
        <dbReference type="RuleBase" id="RU003707"/>
    </source>
</evidence>
<dbReference type="InterPro" id="IPR018376">
    <property type="entry name" value="Enoyl-CoA_hyd/isom_CS"/>
</dbReference>
<dbReference type="InterPro" id="IPR029045">
    <property type="entry name" value="ClpP/crotonase-like_dom_sf"/>
</dbReference>
<protein>
    <recommendedName>
        <fullName evidence="6">Enoyl-CoA hydratase</fullName>
    </recommendedName>
</protein>
<dbReference type="AlphaFoldDB" id="I8TAN8"/>
<gene>
    <name evidence="4" type="ORF">WQQ_09420</name>
</gene>
<evidence type="ECO:0008006" key="6">
    <source>
        <dbReference type="Google" id="ProtNLM"/>
    </source>
</evidence>
<proteinExistence type="inferred from homology"/>
<dbReference type="PANTHER" id="PTHR11941">
    <property type="entry name" value="ENOYL-COA HYDRATASE-RELATED"/>
    <property type="match status" value="1"/>
</dbReference>
<dbReference type="Pfam" id="PF00378">
    <property type="entry name" value="ECH_1"/>
    <property type="match status" value="1"/>
</dbReference>
<reference evidence="4 5" key="1">
    <citation type="journal article" date="2012" name="J. Bacteriol.">
        <title>Genome Sequence of n-Alkane-Degrading Hydrocarboniphaga effusa Strain AP103T (ATCC BAA-332T).</title>
        <authorList>
            <person name="Chang H.K."/>
            <person name="Zylstra G.J."/>
            <person name="Chae J.C."/>
        </authorList>
    </citation>
    <scope>NUCLEOTIDE SEQUENCE [LARGE SCALE GENOMIC DNA]</scope>
    <source>
        <strain evidence="4 5">AP103</strain>
    </source>
</reference>
<dbReference type="EMBL" id="AKGD01000001">
    <property type="protein sequence ID" value="EIT70805.1"/>
    <property type="molecule type" value="Genomic_DNA"/>
</dbReference>
<comment type="similarity">
    <text evidence="1 3">Belongs to the enoyl-CoA hydratase/isomerase family.</text>
</comment>
<dbReference type="GO" id="GO:0016829">
    <property type="term" value="F:lyase activity"/>
    <property type="evidence" value="ECO:0007669"/>
    <property type="project" value="UniProtKB-KW"/>
</dbReference>
<dbReference type="GO" id="GO:0006635">
    <property type="term" value="P:fatty acid beta-oxidation"/>
    <property type="evidence" value="ECO:0007669"/>
    <property type="project" value="TreeGrafter"/>
</dbReference>
<keyword evidence="2" id="KW-0456">Lyase</keyword>
<dbReference type="CDD" id="cd06558">
    <property type="entry name" value="crotonase-like"/>
    <property type="match status" value="1"/>
</dbReference>
<dbReference type="SUPFAM" id="SSF52096">
    <property type="entry name" value="ClpP/crotonase"/>
    <property type="match status" value="1"/>
</dbReference>
<organism evidence="4 5">
    <name type="scientific">Hydrocarboniphaga effusa AP103</name>
    <dbReference type="NCBI Taxonomy" id="1172194"/>
    <lineage>
        <taxon>Bacteria</taxon>
        <taxon>Pseudomonadati</taxon>
        <taxon>Pseudomonadota</taxon>
        <taxon>Gammaproteobacteria</taxon>
        <taxon>Nevskiales</taxon>
        <taxon>Nevskiaceae</taxon>
        <taxon>Hydrocarboniphaga</taxon>
    </lineage>
</organism>
<evidence type="ECO:0000313" key="5">
    <source>
        <dbReference type="Proteomes" id="UP000003704"/>
    </source>
</evidence>
<name>I8TAN8_9GAMM</name>
<dbReference type="PANTHER" id="PTHR11941:SF54">
    <property type="entry name" value="ENOYL-COA HYDRATASE, MITOCHONDRIAL"/>
    <property type="match status" value="1"/>
</dbReference>
<dbReference type="Gene3D" id="1.10.12.10">
    <property type="entry name" value="Lyase 2-enoyl-coa Hydratase, Chain A, domain 2"/>
    <property type="match status" value="1"/>
</dbReference>